<dbReference type="InterPro" id="IPR012338">
    <property type="entry name" value="Beta-lactam/transpept-like"/>
</dbReference>
<organism evidence="2 3">
    <name type="scientific">Pandoraea pneumonica</name>
    <dbReference type="NCBI Taxonomy" id="2508299"/>
    <lineage>
        <taxon>Bacteria</taxon>
        <taxon>Pseudomonadati</taxon>
        <taxon>Pseudomonadota</taxon>
        <taxon>Betaproteobacteria</taxon>
        <taxon>Burkholderiales</taxon>
        <taxon>Burkholderiaceae</taxon>
        <taxon>Pandoraea</taxon>
    </lineage>
</organism>
<dbReference type="EMBL" id="CABPSK010000002">
    <property type="protein sequence ID" value="VVD96445.1"/>
    <property type="molecule type" value="Genomic_DNA"/>
</dbReference>
<reference evidence="2 3" key="1">
    <citation type="submission" date="2019-08" db="EMBL/GenBank/DDBJ databases">
        <authorList>
            <person name="Peeters C."/>
        </authorList>
    </citation>
    <scope>NUCLEOTIDE SEQUENCE [LARGE SCALE GENOMIC DNA]</scope>
    <source>
        <strain evidence="2 3">LMG 31114</strain>
    </source>
</reference>
<protein>
    <submittedName>
        <fullName evidence="2">Penicillin-binding protein 4</fullName>
    </submittedName>
</protein>
<gene>
    <name evidence="2" type="primary">pbpE</name>
    <name evidence="2" type="ORF">PPN31114_01886</name>
</gene>
<name>A0A5E4U8X1_9BURK</name>
<dbReference type="SUPFAM" id="SSF56601">
    <property type="entry name" value="beta-lactamase/transpeptidase-like"/>
    <property type="match status" value="1"/>
</dbReference>
<dbReference type="Pfam" id="PF00144">
    <property type="entry name" value="Beta-lactamase"/>
    <property type="match status" value="1"/>
</dbReference>
<dbReference type="InterPro" id="IPR001466">
    <property type="entry name" value="Beta-lactam-related"/>
</dbReference>
<dbReference type="InterPro" id="IPR050491">
    <property type="entry name" value="AmpC-like"/>
</dbReference>
<dbReference type="PANTHER" id="PTHR46825:SF9">
    <property type="entry name" value="BETA-LACTAMASE-RELATED DOMAIN-CONTAINING PROTEIN"/>
    <property type="match status" value="1"/>
</dbReference>
<feature type="domain" description="Beta-lactamase-related" evidence="1">
    <location>
        <begin position="163"/>
        <end position="363"/>
    </location>
</feature>
<evidence type="ECO:0000313" key="2">
    <source>
        <dbReference type="EMBL" id="VVD96445.1"/>
    </source>
</evidence>
<sequence>MVVVRHSRSAGARLTTLDALRCMSRTASGVISRVGARFGGVAEASDVKPRQSFRGLAAAVLFGAASLLTAVNALAQNNLSAATTASSANGGISAAGNAAVVALPSTGGPVAINPAVPIGQSTMTQGVAQLKERYNLSHVWLRSETDGGASLEAATAGDDASRMLPVASLSKSVTAIGIALLVQQGKLSLDAKLGDLLNAYSKEHGKPLDPSLRDLSVRRLLAHRAGLATNGYNDPINGLYSGLAIRRVGGSADFFNYLDAGDAGHSTGKSDFVYSNVSYLLLGMVIEAVSGEDYKDFCEKNIFGPLGIADATLPDSWRLLAPFAGWQMSTSALLKVWRVFDIRRPSLLTEKTLRAMLLDKQAGPINPDRDIFYTLGVFLVPGASDRSYRISHDGIADFFRTQSTYYTVVEKTVPGDSWALVVSPIPPRGQFGAIQRDVRKIIRQARLVP</sequence>
<dbReference type="AlphaFoldDB" id="A0A5E4U8X1"/>
<accession>A0A5E4U8X1</accession>
<keyword evidence="3" id="KW-1185">Reference proteome</keyword>
<dbReference type="OrthoDB" id="9801061at2"/>
<dbReference type="Proteomes" id="UP000366945">
    <property type="component" value="Unassembled WGS sequence"/>
</dbReference>
<dbReference type="Gene3D" id="3.40.710.10">
    <property type="entry name" value="DD-peptidase/beta-lactamase superfamily"/>
    <property type="match status" value="1"/>
</dbReference>
<dbReference type="PANTHER" id="PTHR46825">
    <property type="entry name" value="D-ALANYL-D-ALANINE-CARBOXYPEPTIDASE/ENDOPEPTIDASE AMPH"/>
    <property type="match status" value="1"/>
</dbReference>
<evidence type="ECO:0000259" key="1">
    <source>
        <dbReference type="Pfam" id="PF00144"/>
    </source>
</evidence>
<evidence type="ECO:0000313" key="3">
    <source>
        <dbReference type="Proteomes" id="UP000366945"/>
    </source>
</evidence>
<proteinExistence type="predicted"/>